<dbReference type="SUPFAM" id="SSF53474">
    <property type="entry name" value="alpha/beta-Hydrolases"/>
    <property type="match status" value="1"/>
</dbReference>
<dbReference type="InterPro" id="IPR029058">
    <property type="entry name" value="AB_hydrolase_fold"/>
</dbReference>
<feature type="domain" description="Peptidase S9 prolyl oligopeptidase catalytic" evidence="3">
    <location>
        <begin position="435"/>
        <end position="643"/>
    </location>
</feature>
<dbReference type="PANTHER" id="PTHR42776:SF27">
    <property type="entry name" value="DIPEPTIDYL PEPTIDASE FAMILY MEMBER 6"/>
    <property type="match status" value="1"/>
</dbReference>
<accession>A0A849AD94</accession>
<evidence type="ECO:0000256" key="1">
    <source>
        <dbReference type="ARBA" id="ARBA00022801"/>
    </source>
</evidence>
<gene>
    <name evidence="4" type="ORF">HKD39_03730</name>
</gene>
<comment type="caution">
    <text evidence="4">The sequence shown here is derived from an EMBL/GenBank/DDBJ whole genome shotgun (WGS) entry which is preliminary data.</text>
</comment>
<evidence type="ECO:0000313" key="4">
    <source>
        <dbReference type="EMBL" id="NNG34842.1"/>
    </source>
</evidence>
<keyword evidence="5" id="KW-1185">Reference proteome</keyword>
<name>A0A849AD94_9ACTN</name>
<reference evidence="4 5" key="1">
    <citation type="submission" date="2020-05" db="EMBL/GenBank/DDBJ databases">
        <title>Nakamurella sp. DB0629 isolated from air conditioner.</title>
        <authorList>
            <person name="Kim D.H."/>
            <person name="Kim D.-U."/>
        </authorList>
    </citation>
    <scope>NUCLEOTIDE SEQUENCE [LARGE SCALE GENOMIC DNA]</scope>
    <source>
        <strain evidence="4 5">DB0629</strain>
    </source>
</reference>
<keyword evidence="1" id="KW-0378">Hydrolase</keyword>
<dbReference type="InterPro" id="IPR011042">
    <property type="entry name" value="6-blade_b-propeller_TolB-like"/>
</dbReference>
<dbReference type="PANTHER" id="PTHR42776">
    <property type="entry name" value="SERINE PEPTIDASE S9 FAMILY MEMBER"/>
    <property type="match status" value="1"/>
</dbReference>
<dbReference type="SUPFAM" id="SSF82171">
    <property type="entry name" value="DPP6 N-terminal domain-like"/>
    <property type="match status" value="1"/>
</dbReference>
<feature type="region of interest" description="Disordered" evidence="2">
    <location>
        <begin position="1"/>
        <end position="25"/>
    </location>
</feature>
<dbReference type="InterPro" id="IPR001375">
    <property type="entry name" value="Peptidase_S9_cat"/>
</dbReference>
<dbReference type="RefSeq" id="WP_171198513.1">
    <property type="nucleotide sequence ID" value="NZ_JABEND010000002.1"/>
</dbReference>
<dbReference type="AlphaFoldDB" id="A0A849AD94"/>
<dbReference type="Gene3D" id="2.120.10.30">
    <property type="entry name" value="TolB, C-terminal domain"/>
    <property type="match status" value="1"/>
</dbReference>
<dbReference type="Pfam" id="PF00326">
    <property type="entry name" value="Peptidase_S9"/>
    <property type="match status" value="1"/>
</dbReference>
<dbReference type="GO" id="GO:0004252">
    <property type="term" value="F:serine-type endopeptidase activity"/>
    <property type="evidence" value="ECO:0007669"/>
    <property type="project" value="TreeGrafter"/>
</dbReference>
<proteinExistence type="predicted"/>
<organism evidence="4 5">
    <name type="scientific">Nakamurella aerolata</name>
    <dbReference type="NCBI Taxonomy" id="1656892"/>
    <lineage>
        <taxon>Bacteria</taxon>
        <taxon>Bacillati</taxon>
        <taxon>Actinomycetota</taxon>
        <taxon>Actinomycetes</taxon>
        <taxon>Nakamurellales</taxon>
        <taxon>Nakamurellaceae</taxon>
        <taxon>Nakamurella</taxon>
    </lineage>
</organism>
<dbReference type="Gene3D" id="3.40.50.1820">
    <property type="entry name" value="alpha/beta hydrolase"/>
    <property type="match status" value="1"/>
</dbReference>
<evidence type="ECO:0000259" key="3">
    <source>
        <dbReference type="Pfam" id="PF00326"/>
    </source>
</evidence>
<evidence type="ECO:0000313" key="5">
    <source>
        <dbReference type="Proteomes" id="UP000562984"/>
    </source>
</evidence>
<sequence>MSTEQPDSTAEFPAATVPDAALDDSAAEKRWRQRFLATRHSMPQPVRDNPQRAVFISNATGVYELYCAELGGATPEYWQCTEREDGTTLGTLSANGMGLWWFDDDAGDEFGSWMAQPFGSPPGSAGEALPGVAPGYPAGLEVGQRVVLAGFTDDDGTRIHARRNGGDIEVVYRNAADASVAALSRDESLWALSHSERGDVRYPAIRVLAIGTGSGEQADGPGTVVGELDDGDGKGLYAIEFSPVPGDNRLLVGHERRGRDELLIWDPVDGQVSELPIDLPGQLSGAFSDDGTAVIVVHQHEGRSELFRYHLTSKALHRIPTPAGVLDTAVARPDGGVWYRHSSGAQPAASYALAGPVALGLESGAPTRLLDPPGEPAPESQPLTDLWVDGPGGRIHVFVATPPGENPLSAKGFTNTPRRAAFLVHGGPEDVDDDSFDAERAAWLDAGFTVVQVNYRGSSGYGSQWRDALSARVGHTELADLAAVQDHLIRWGVVDAEQCVLVGASWGGFLTLLGLGAQPSRWAVGIAGVPVADYPAAYQQEMEPLRSYDRALFGGSPDDVPDKYIDSSPLSWIEQVRAPLAVLFGRNDPRCPAGQVENYLHALTRQGNDFVVYSYDAGHGSMVVDERIRQVALSVRFALDKLREAARRS</sequence>
<evidence type="ECO:0000256" key="2">
    <source>
        <dbReference type="SAM" id="MobiDB-lite"/>
    </source>
</evidence>
<dbReference type="GO" id="GO:0006508">
    <property type="term" value="P:proteolysis"/>
    <property type="evidence" value="ECO:0007669"/>
    <property type="project" value="InterPro"/>
</dbReference>
<protein>
    <submittedName>
        <fullName evidence="4">S9 family peptidase</fullName>
    </submittedName>
</protein>
<dbReference type="EMBL" id="JABEND010000002">
    <property type="protein sequence ID" value="NNG34842.1"/>
    <property type="molecule type" value="Genomic_DNA"/>
</dbReference>
<dbReference type="Proteomes" id="UP000562984">
    <property type="component" value="Unassembled WGS sequence"/>
</dbReference>